<dbReference type="OrthoDB" id="4188597at2759"/>
<evidence type="ECO:0000313" key="3">
    <source>
        <dbReference type="Proteomes" id="UP000091918"/>
    </source>
</evidence>
<evidence type="ECO:0000256" key="1">
    <source>
        <dbReference type="SAM" id="SignalP"/>
    </source>
</evidence>
<protein>
    <submittedName>
        <fullName evidence="2">Uncharacterized protein</fullName>
    </submittedName>
</protein>
<accession>A0A1B7NSW1</accession>
<evidence type="ECO:0000313" key="2">
    <source>
        <dbReference type="EMBL" id="OAX79841.1"/>
    </source>
</evidence>
<sequence>MPPFNHILLALIFLIQISLTNSYYLSLRTCGDGPGAGTQGRPLVTKYIRDRIGKVAISKI</sequence>
<dbReference type="AlphaFoldDB" id="A0A1B7NSW1"/>
<dbReference type="Proteomes" id="UP000091918">
    <property type="component" value="Unassembled WGS sequence"/>
</dbReference>
<keyword evidence="3" id="KW-1185">Reference proteome</keyword>
<comment type="caution">
    <text evidence="2">The sequence shown here is derived from an EMBL/GenBank/DDBJ whole genome shotgun (WGS) entry which is preliminary data.</text>
</comment>
<feature type="chain" id="PRO_5008598181" evidence="1">
    <location>
        <begin position="23"/>
        <end position="60"/>
    </location>
</feature>
<feature type="signal peptide" evidence="1">
    <location>
        <begin position="1"/>
        <end position="22"/>
    </location>
</feature>
<proteinExistence type="predicted"/>
<dbReference type="EMBL" id="LGUA01000877">
    <property type="protein sequence ID" value="OAX79841.1"/>
    <property type="molecule type" value="Genomic_DNA"/>
</dbReference>
<organism evidence="2 3">
    <name type="scientific">Emergomyces africanus</name>
    <dbReference type="NCBI Taxonomy" id="1955775"/>
    <lineage>
        <taxon>Eukaryota</taxon>
        <taxon>Fungi</taxon>
        <taxon>Dikarya</taxon>
        <taxon>Ascomycota</taxon>
        <taxon>Pezizomycotina</taxon>
        <taxon>Eurotiomycetes</taxon>
        <taxon>Eurotiomycetidae</taxon>
        <taxon>Onygenales</taxon>
        <taxon>Ajellomycetaceae</taxon>
        <taxon>Emergomyces</taxon>
    </lineage>
</organism>
<feature type="non-terminal residue" evidence="2">
    <location>
        <position position="60"/>
    </location>
</feature>
<name>A0A1B7NSW1_9EURO</name>
<reference evidence="2 3" key="1">
    <citation type="submission" date="2015-07" db="EMBL/GenBank/DDBJ databases">
        <title>Emmonsia species relationships and genome sequence.</title>
        <authorList>
            <person name="Cuomo C.A."/>
            <person name="Schwartz I.S."/>
            <person name="Kenyon C."/>
            <person name="de Hoog G.S."/>
            <person name="Govender N.P."/>
            <person name="Botha A."/>
            <person name="Moreno L."/>
            <person name="de Vries M."/>
            <person name="Munoz J.F."/>
            <person name="Stielow J.B."/>
        </authorList>
    </citation>
    <scope>NUCLEOTIDE SEQUENCE [LARGE SCALE GENOMIC DNA]</scope>
    <source>
        <strain evidence="2 3">CBS 136260</strain>
    </source>
</reference>
<gene>
    <name evidence="2" type="ORF">ACJ72_05834</name>
</gene>
<keyword evidence="1" id="KW-0732">Signal</keyword>